<feature type="binding site" evidence="14">
    <location>
        <position position="300"/>
    </location>
    <ligand>
        <name>NAD(+)</name>
        <dbReference type="ChEBI" id="CHEBI:57540"/>
    </ligand>
</feature>
<dbReference type="EC" id="6.5.1.2" evidence="2 14"/>
<feature type="active site" description="N6-AMP-lysine intermediate" evidence="14">
    <location>
        <position position="117"/>
    </location>
</feature>
<evidence type="ECO:0000256" key="10">
    <source>
        <dbReference type="ARBA" id="ARBA00023027"/>
    </source>
</evidence>
<dbReference type="PIRSF" id="PIRSF001604">
    <property type="entry name" value="LigA"/>
    <property type="match status" value="1"/>
</dbReference>
<feature type="binding site" evidence="14">
    <location>
        <position position="115"/>
    </location>
    <ligand>
        <name>NAD(+)</name>
        <dbReference type="ChEBI" id="CHEBI:57540"/>
    </ligand>
</feature>
<dbReference type="Gene3D" id="6.20.10.30">
    <property type="match status" value="1"/>
</dbReference>
<dbReference type="KEGG" id="ole:K0B96_12325"/>
<dbReference type="NCBIfam" id="TIGR00575">
    <property type="entry name" value="dnlj"/>
    <property type="match status" value="1"/>
</dbReference>
<dbReference type="InterPro" id="IPR004149">
    <property type="entry name" value="Znf_DNAligase_C4"/>
</dbReference>
<name>A0A8F9XMZ1_9BACT</name>
<dbReference type="GO" id="GO:0005829">
    <property type="term" value="C:cytosol"/>
    <property type="evidence" value="ECO:0007669"/>
    <property type="project" value="TreeGrafter"/>
</dbReference>
<feature type="binding site" evidence="14">
    <location>
        <position position="182"/>
    </location>
    <ligand>
        <name>NAD(+)</name>
        <dbReference type="ChEBI" id="CHEBI:57540"/>
    </ligand>
</feature>
<comment type="catalytic activity">
    <reaction evidence="12 14 15">
        <text>NAD(+) + (deoxyribonucleotide)n-3'-hydroxyl + 5'-phospho-(deoxyribonucleotide)m = (deoxyribonucleotide)n+m + AMP + beta-nicotinamide D-nucleotide.</text>
        <dbReference type="EC" id="6.5.1.2"/>
    </reaction>
</comment>
<protein>
    <recommendedName>
        <fullName evidence="3 14">DNA ligase</fullName>
        <ecNumber evidence="2 14">6.5.1.2</ecNumber>
    </recommendedName>
    <alternativeName>
        <fullName evidence="14">Polydeoxyribonucleotide synthase [NAD(+)]</fullName>
    </alternativeName>
</protein>
<dbReference type="InterPro" id="IPR018239">
    <property type="entry name" value="DNA_ligase_AS"/>
</dbReference>
<evidence type="ECO:0000259" key="16">
    <source>
        <dbReference type="PROSITE" id="PS50172"/>
    </source>
</evidence>
<dbReference type="HAMAP" id="MF_01588">
    <property type="entry name" value="DNA_ligase_A"/>
    <property type="match status" value="1"/>
</dbReference>
<dbReference type="EMBL" id="CP080507">
    <property type="protein sequence ID" value="QYM80831.1"/>
    <property type="molecule type" value="Genomic_DNA"/>
</dbReference>
<keyword evidence="18" id="KW-1185">Reference proteome</keyword>
<dbReference type="SMART" id="SM00532">
    <property type="entry name" value="LIGANc"/>
    <property type="match status" value="1"/>
</dbReference>
<evidence type="ECO:0000256" key="2">
    <source>
        <dbReference type="ARBA" id="ARBA00012722"/>
    </source>
</evidence>
<evidence type="ECO:0000256" key="3">
    <source>
        <dbReference type="ARBA" id="ARBA00013308"/>
    </source>
</evidence>
<dbReference type="GO" id="GO:0003911">
    <property type="term" value="F:DNA ligase (NAD+) activity"/>
    <property type="evidence" value="ECO:0007669"/>
    <property type="project" value="UniProtKB-UniRule"/>
</dbReference>
<evidence type="ECO:0000313" key="17">
    <source>
        <dbReference type="EMBL" id="QYM80831.1"/>
    </source>
</evidence>
<dbReference type="SUPFAM" id="SSF50249">
    <property type="entry name" value="Nucleic acid-binding proteins"/>
    <property type="match status" value="1"/>
</dbReference>
<reference evidence="17" key="1">
    <citation type="submission" date="2021-08" db="EMBL/GenBank/DDBJ databases">
        <title>Genome of a novel bacterium of the phylum Verrucomicrobia, Oleiharenicola sp. KSB-15.</title>
        <authorList>
            <person name="Chung J.-H."/>
            <person name="Ahn J.-H."/>
            <person name="Yoon Y."/>
            <person name="Kim D.-Y."/>
            <person name="An S.-H."/>
            <person name="Park I."/>
            <person name="Yeon J."/>
        </authorList>
    </citation>
    <scope>NUCLEOTIDE SEQUENCE</scope>
    <source>
        <strain evidence="17">KSB-15</strain>
    </source>
</reference>
<dbReference type="Proteomes" id="UP000825051">
    <property type="component" value="Chromosome"/>
</dbReference>
<dbReference type="Gene3D" id="2.40.50.140">
    <property type="entry name" value="Nucleic acid-binding proteins"/>
    <property type="match status" value="1"/>
</dbReference>
<sequence>MIAHATATEARQRIEGLRAEIAHHDQLYFGQAAPEISDYEYDQLKLTLAAWERAFPQWAEAKGDIGDDRATGFKTYRHRVRMLSLDKTYSAADVRAFHARVSAALGRDDLGFVIEPKFDGLAVSATYEHGRLVRAVTRGNGREGDDITANALALRHLPRELRRATADGTRNPIPDLIELRGEIYLPRAEFERINREREAAGETPFAHPRNVAAGTIKQQDPAEVKARGLAVVFYGWGAVEPASAAPASQQELHALIRSWALPGVEQVSVGRSADEIWAAIAAMGRVRGAYAFPTDGAVVKLDDVKGQRELGETDRAPRWAIAYKYAPERVETTLRGITIQVGRSGVLTPVAELAPVEIAGSRVARATLHNRDEIARRDLRIGDTVYLEKAGEIIPAIVGINLGRRPATSTTFVFPQTCPACGTKVVEDGAAVRCPNGDCPVQVRRRVEHFVSKAAMNIDGLGPAMVETLVAHRWVRRFPDLYRLQRADLLTLGGNVERSTDRLLAAIEASKRAELWRLVHGLGIPQVGQATAQRLGAAYETLGALTAASAEDLEARGFAPATAQAVADYFAAPQTRAMLADFRAAGVMPVQRAIATPAERAGVLAGKTFVLTGTLPTLTREEAAARITAAGGRVASSVSQKTDFVVAGEGAGAKLERARTLQIRVIDEAELRRLLDTTAP</sequence>
<dbReference type="SMART" id="SM00292">
    <property type="entry name" value="BRCT"/>
    <property type="match status" value="1"/>
</dbReference>
<feature type="binding site" evidence="14">
    <location>
        <position position="421"/>
    </location>
    <ligand>
        <name>Zn(2+)</name>
        <dbReference type="ChEBI" id="CHEBI:29105"/>
    </ligand>
</feature>
<evidence type="ECO:0000256" key="7">
    <source>
        <dbReference type="ARBA" id="ARBA00022763"/>
    </source>
</evidence>
<proteinExistence type="inferred from homology"/>
<feature type="binding site" evidence="14">
    <location>
        <position position="324"/>
    </location>
    <ligand>
        <name>NAD(+)</name>
        <dbReference type="ChEBI" id="CHEBI:57540"/>
    </ligand>
</feature>
<dbReference type="Pfam" id="PF01653">
    <property type="entry name" value="DNA_ligase_aden"/>
    <property type="match status" value="1"/>
</dbReference>
<dbReference type="Gene3D" id="1.10.150.20">
    <property type="entry name" value="5' to 3' exonuclease, C-terminal subdomain"/>
    <property type="match status" value="2"/>
</dbReference>
<keyword evidence="5 14" id="KW-0235">DNA replication</keyword>
<evidence type="ECO:0000256" key="1">
    <source>
        <dbReference type="ARBA" id="ARBA00004067"/>
    </source>
</evidence>
<dbReference type="GO" id="GO:0046872">
    <property type="term" value="F:metal ion binding"/>
    <property type="evidence" value="ECO:0007669"/>
    <property type="project" value="UniProtKB-KW"/>
</dbReference>
<dbReference type="GO" id="GO:0006260">
    <property type="term" value="P:DNA replication"/>
    <property type="evidence" value="ECO:0007669"/>
    <property type="project" value="UniProtKB-KW"/>
</dbReference>
<dbReference type="Gene3D" id="1.10.287.610">
    <property type="entry name" value="Helix hairpin bin"/>
    <property type="match status" value="1"/>
</dbReference>
<dbReference type="InterPro" id="IPR004150">
    <property type="entry name" value="NAD_DNA_ligase_OB"/>
</dbReference>
<feature type="binding site" evidence="14">
    <location>
        <begin position="38"/>
        <end position="42"/>
    </location>
    <ligand>
        <name>NAD(+)</name>
        <dbReference type="ChEBI" id="CHEBI:57540"/>
    </ligand>
</feature>
<dbReference type="InterPro" id="IPR036420">
    <property type="entry name" value="BRCT_dom_sf"/>
</dbReference>
<dbReference type="InterPro" id="IPR041663">
    <property type="entry name" value="DisA/LigA_HHH"/>
</dbReference>
<comment type="similarity">
    <text evidence="13 14">Belongs to the NAD-dependent DNA ligase family. LigA subfamily.</text>
</comment>
<dbReference type="Gene3D" id="3.30.470.30">
    <property type="entry name" value="DNA ligase/mRNA capping enzyme"/>
    <property type="match status" value="1"/>
</dbReference>
<dbReference type="PROSITE" id="PS50172">
    <property type="entry name" value="BRCT"/>
    <property type="match status" value="1"/>
</dbReference>
<keyword evidence="14" id="KW-0464">Manganese</keyword>
<keyword evidence="6 14" id="KW-0479">Metal-binding</keyword>
<dbReference type="Pfam" id="PF03120">
    <property type="entry name" value="OB_DNA_ligase"/>
    <property type="match status" value="1"/>
</dbReference>
<organism evidence="17 18">
    <name type="scientific">Horticoccus luteus</name>
    <dbReference type="NCBI Taxonomy" id="2862869"/>
    <lineage>
        <taxon>Bacteria</taxon>
        <taxon>Pseudomonadati</taxon>
        <taxon>Verrucomicrobiota</taxon>
        <taxon>Opitutia</taxon>
        <taxon>Opitutales</taxon>
        <taxon>Opitutaceae</taxon>
        <taxon>Horticoccus</taxon>
    </lineage>
</organism>
<dbReference type="PANTHER" id="PTHR23389:SF9">
    <property type="entry name" value="DNA LIGASE"/>
    <property type="match status" value="1"/>
</dbReference>
<evidence type="ECO:0000256" key="5">
    <source>
        <dbReference type="ARBA" id="ARBA00022705"/>
    </source>
</evidence>
<evidence type="ECO:0000256" key="9">
    <source>
        <dbReference type="ARBA" id="ARBA00022842"/>
    </source>
</evidence>
<evidence type="ECO:0000256" key="15">
    <source>
        <dbReference type="RuleBase" id="RU000618"/>
    </source>
</evidence>
<feature type="binding site" evidence="14">
    <location>
        <position position="418"/>
    </location>
    <ligand>
        <name>Zn(2+)</name>
        <dbReference type="ChEBI" id="CHEBI:29105"/>
    </ligand>
</feature>
<keyword evidence="11 14" id="KW-0234">DNA repair</keyword>
<dbReference type="PROSITE" id="PS01056">
    <property type="entry name" value="DNA_LIGASE_N2"/>
    <property type="match status" value="1"/>
</dbReference>
<feature type="domain" description="BRCT" evidence="16">
    <location>
        <begin position="599"/>
        <end position="680"/>
    </location>
</feature>
<feature type="binding site" evidence="14">
    <location>
        <position position="439"/>
    </location>
    <ligand>
        <name>Zn(2+)</name>
        <dbReference type="ChEBI" id="CHEBI:29105"/>
    </ligand>
</feature>
<dbReference type="InterPro" id="IPR013840">
    <property type="entry name" value="DNAligase_N"/>
</dbReference>
<dbReference type="InterPro" id="IPR001357">
    <property type="entry name" value="BRCT_dom"/>
</dbReference>
<dbReference type="InterPro" id="IPR010994">
    <property type="entry name" value="RuvA_2-like"/>
</dbReference>
<dbReference type="InterPro" id="IPR012340">
    <property type="entry name" value="NA-bd_OB-fold"/>
</dbReference>
<comment type="function">
    <text evidence="1 14">DNA ligase that catalyzes the formation of phosphodiester linkages between 5'-phosphoryl and 3'-hydroxyl groups in double-stranded DNA using NAD as a coenzyme and as the energy source for the reaction. It is essential for DNA replication and repair of damaged DNA.</text>
</comment>
<keyword evidence="9 14" id="KW-0460">Magnesium</keyword>
<dbReference type="FunFam" id="2.40.50.140:FF:000012">
    <property type="entry name" value="DNA ligase"/>
    <property type="match status" value="1"/>
</dbReference>
<evidence type="ECO:0000256" key="8">
    <source>
        <dbReference type="ARBA" id="ARBA00022833"/>
    </source>
</evidence>
<gene>
    <name evidence="14 17" type="primary">ligA</name>
    <name evidence="17" type="ORF">K0B96_12325</name>
</gene>
<evidence type="ECO:0000313" key="18">
    <source>
        <dbReference type="Proteomes" id="UP000825051"/>
    </source>
</evidence>
<accession>A0A8F9XMZ1</accession>
<feature type="binding site" evidence="14">
    <location>
        <begin position="84"/>
        <end position="85"/>
    </location>
    <ligand>
        <name>NAD(+)</name>
        <dbReference type="ChEBI" id="CHEBI:57540"/>
    </ligand>
</feature>
<evidence type="ECO:0000256" key="13">
    <source>
        <dbReference type="ARBA" id="ARBA00060881"/>
    </source>
</evidence>
<dbReference type="InterPro" id="IPR013839">
    <property type="entry name" value="DNAligase_adenylation"/>
</dbReference>
<dbReference type="SUPFAM" id="SSF47781">
    <property type="entry name" value="RuvA domain 2-like"/>
    <property type="match status" value="1"/>
</dbReference>
<keyword evidence="10 14" id="KW-0520">NAD</keyword>
<evidence type="ECO:0000256" key="12">
    <source>
        <dbReference type="ARBA" id="ARBA00034005"/>
    </source>
</evidence>
<dbReference type="InterPro" id="IPR033136">
    <property type="entry name" value="DNA_ligase_CS"/>
</dbReference>
<dbReference type="Pfam" id="PF00533">
    <property type="entry name" value="BRCT"/>
    <property type="match status" value="1"/>
</dbReference>
<evidence type="ECO:0000256" key="4">
    <source>
        <dbReference type="ARBA" id="ARBA00022598"/>
    </source>
</evidence>
<keyword evidence="8 14" id="KW-0862">Zinc</keyword>
<dbReference type="InterPro" id="IPR001679">
    <property type="entry name" value="DNA_ligase"/>
</dbReference>
<dbReference type="AlphaFoldDB" id="A0A8F9XMZ1"/>
<evidence type="ECO:0000256" key="14">
    <source>
        <dbReference type="HAMAP-Rule" id="MF_01588"/>
    </source>
</evidence>
<dbReference type="CDD" id="cd00114">
    <property type="entry name" value="LIGANc"/>
    <property type="match status" value="1"/>
</dbReference>
<dbReference type="SUPFAM" id="SSF52113">
    <property type="entry name" value="BRCT domain"/>
    <property type="match status" value="1"/>
</dbReference>
<dbReference type="GO" id="GO:0006281">
    <property type="term" value="P:DNA repair"/>
    <property type="evidence" value="ECO:0007669"/>
    <property type="project" value="UniProtKB-KW"/>
</dbReference>
<feature type="binding site" evidence="14">
    <location>
        <position position="434"/>
    </location>
    <ligand>
        <name>Zn(2+)</name>
        <dbReference type="ChEBI" id="CHEBI:29105"/>
    </ligand>
</feature>
<feature type="binding site" evidence="14">
    <location>
        <position position="138"/>
    </location>
    <ligand>
        <name>NAD(+)</name>
        <dbReference type="ChEBI" id="CHEBI:57540"/>
    </ligand>
</feature>
<dbReference type="SUPFAM" id="SSF56091">
    <property type="entry name" value="DNA ligase/mRNA capping enzyme, catalytic domain"/>
    <property type="match status" value="1"/>
</dbReference>
<dbReference type="CDD" id="cd17748">
    <property type="entry name" value="BRCT_DNA_ligase_like"/>
    <property type="match status" value="1"/>
</dbReference>
<dbReference type="Pfam" id="PF12826">
    <property type="entry name" value="HHH_2"/>
    <property type="match status" value="1"/>
</dbReference>
<evidence type="ECO:0000256" key="6">
    <source>
        <dbReference type="ARBA" id="ARBA00022723"/>
    </source>
</evidence>
<dbReference type="PANTHER" id="PTHR23389">
    <property type="entry name" value="CHROMOSOME TRANSMISSION FIDELITY FACTOR 18"/>
    <property type="match status" value="1"/>
</dbReference>
<keyword evidence="7 14" id="KW-0227">DNA damage</keyword>
<evidence type="ECO:0000256" key="11">
    <source>
        <dbReference type="ARBA" id="ARBA00023204"/>
    </source>
</evidence>
<dbReference type="Pfam" id="PF03119">
    <property type="entry name" value="DNA_ligase_ZBD"/>
    <property type="match status" value="1"/>
</dbReference>
<dbReference type="PROSITE" id="PS01055">
    <property type="entry name" value="DNA_LIGASE_N1"/>
    <property type="match status" value="1"/>
</dbReference>
<dbReference type="Gene3D" id="3.40.50.10190">
    <property type="entry name" value="BRCT domain"/>
    <property type="match status" value="1"/>
</dbReference>
<keyword evidence="4 14" id="KW-0436">Ligase</keyword>
<dbReference type="NCBIfam" id="NF005932">
    <property type="entry name" value="PRK07956.1"/>
    <property type="match status" value="1"/>
</dbReference>
<comment type="cofactor">
    <cofactor evidence="14">
        <name>Mg(2+)</name>
        <dbReference type="ChEBI" id="CHEBI:18420"/>
    </cofactor>
    <cofactor evidence="14">
        <name>Mn(2+)</name>
        <dbReference type="ChEBI" id="CHEBI:29035"/>
    </cofactor>
</comment>